<dbReference type="RefSeq" id="WP_008779094.1">
    <property type="nucleotide sequence ID" value="NZ_CABMKT010000001.1"/>
</dbReference>
<keyword evidence="3" id="KW-0326">Glycosidase</keyword>
<dbReference type="AlphaFoldDB" id="A0A395YXC0"/>
<feature type="domain" description="Glycoside hydrolase family 2 immunoglobulin-like beta-sandwich" evidence="5">
    <location>
        <begin position="237"/>
        <end position="312"/>
    </location>
</feature>
<dbReference type="InterPro" id="IPR013783">
    <property type="entry name" value="Ig-like_fold"/>
</dbReference>
<dbReference type="Pfam" id="PF02836">
    <property type="entry name" value="Glyco_hydro_2_C"/>
    <property type="match status" value="1"/>
</dbReference>
<evidence type="ECO:0000259" key="5">
    <source>
        <dbReference type="Pfam" id="PF00703"/>
    </source>
</evidence>
<dbReference type="SUPFAM" id="SSF49303">
    <property type="entry name" value="beta-Galactosidase/glucuronidase domain"/>
    <property type="match status" value="1"/>
</dbReference>
<evidence type="ECO:0000256" key="1">
    <source>
        <dbReference type="ARBA" id="ARBA00007401"/>
    </source>
</evidence>
<reference evidence="8 9" key="1">
    <citation type="submission" date="2018-08" db="EMBL/GenBank/DDBJ databases">
        <title>A genome reference for cultivated species of the human gut microbiota.</title>
        <authorList>
            <person name="Zou Y."/>
            <person name="Xue W."/>
            <person name="Luo G."/>
        </authorList>
    </citation>
    <scope>NUCLEOTIDE SEQUENCE [LARGE SCALE GENOMIC DNA]</scope>
    <source>
        <strain evidence="8 9">AM30-4</strain>
    </source>
</reference>
<protein>
    <submittedName>
        <fullName evidence="8">Glycoside hydrolase family 2</fullName>
    </submittedName>
</protein>
<name>A0A395YXC0_PARDI</name>
<dbReference type="InterPro" id="IPR017853">
    <property type="entry name" value="GH"/>
</dbReference>
<dbReference type="EMBL" id="QSJN01000002">
    <property type="protein sequence ID" value="RHD77179.1"/>
    <property type="molecule type" value="Genomic_DNA"/>
</dbReference>
<dbReference type="PANTHER" id="PTHR42732">
    <property type="entry name" value="BETA-GALACTOSIDASE"/>
    <property type="match status" value="1"/>
</dbReference>
<feature type="chain" id="PRO_5043166514" evidence="4">
    <location>
        <begin position="19"/>
        <end position="746"/>
    </location>
</feature>
<keyword evidence="2 8" id="KW-0378">Hydrolase</keyword>
<evidence type="ECO:0000313" key="8">
    <source>
        <dbReference type="EMBL" id="RHD77179.1"/>
    </source>
</evidence>
<dbReference type="Proteomes" id="UP000284660">
    <property type="component" value="Unassembled WGS sequence"/>
</dbReference>
<comment type="similarity">
    <text evidence="1">Belongs to the glycosyl hydrolase 2 family.</text>
</comment>
<dbReference type="Pfam" id="PF02837">
    <property type="entry name" value="Glyco_hydro_2_N"/>
    <property type="match status" value="1"/>
</dbReference>
<dbReference type="InterPro" id="IPR006104">
    <property type="entry name" value="Glyco_hydro_2_N"/>
</dbReference>
<dbReference type="InterPro" id="IPR008979">
    <property type="entry name" value="Galactose-bd-like_sf"/>
</dbReference>
<organism evidence="8 9">
    <name type="scientific">Parabacteroides distasonis</name>
    <dbReference type="NCBI Taxonomy" id="823"/>
    <lineage>
        <taxon>Bacteria</taxon>
        <taxon>Pseudomonadati</taxon>
        <taxon>Bacteroidota</taxon>
        <taxon>Bacteroidia</taxon>
        <taxon>Bacteroidales</taxon>
        <taxon>Tannerellaceae</taxon>
        <taxon>Parabacteroides</taxon>
    </lineage>
</organism>
<dbReference type="Gene3D" id="2.60.40.10">
    <property type="entry name" value="Immunoglobulins"/>
    <property type="match status" value="1"/>
</dbReference>
<feature type="domain" description="Glycosyl hydrolases family 2 sugar binding" evidence="7">
    <location>
        <begin position="92"/>
        <end position="191"/>
    </location>
</feature>
<dbReference type="SUPFAM" id="SSF51445">
    <property type="entry name" value="(Trans)glycosidases"/>
    <property type="match status" value="1"/>
</dbReference>
<keyword evidence="4" id="KW-0732">Signal</keyword>
<evidence type="ECO:0000259" key="7">
    <source>
        <dbReference type="Pfam" id="PF02837"/>
    </source>
</evidence>
<dbReference type="InterPro" id="IPR051913">
    <property type="entry name" value="GH2_Domain-Containing"/>
</dbReference>
<evidence type="ECO:0000256" key="2">
    <source>
        <dbReference type="ARBA" id="ARBA00022801"/>
    </source>
</evidence>
<evidence type="ECO:0000256" key="4">
    <source>
        <dbReference type="SAM" id="SignalP"/>
    </source>
</evidence>
<dbReference type="GO" id="GO:0004553">
    <property type="term" value="F:hydrolase activity, hydrolyzing O-glycosyl compounds"/>
    <property type="evidence" value="ECO:0007669"/>
    <property type="project" value="InterPro"/>
</dbReference>
<dbReference type="PANTHER" id="PTHR42732:SF1">
    <property type="entry name" value="BETA-MANNOSIDASE"/>
    <property type="match status" value="1"/>
</dbReference>
<sequence length="746" mass="86630">MKRIILIMCCFLSVFAWADDGRTTISLNGEWDFDQTEHAFPPRKYTRKIPVPGLVHLARPKISQYEKFFKKPDGVELVEQFNFLERDYTPMYNWYKRKVFIDEKFKDEQLFLTIKKSQYVTRVFVNGHQVGSSMECYTPMDFNITSAVKYGSDNEILIQVGDRAWLPSEAAGGTDKEKVHYLPGIWDDVFITATGKMRVDKILFLPSLAKGLVTVKTLVRSLYPPQMLYGDKMKDSCKIEFCVKEKTTGQVVGKKVIEGEVKRDNRTYFETSISLDNPKAWTPDSPFLYEGEVSVYDQDELVDRYSVNFGMRDFSRKGKFFTLNGDKFYLRGSNITLQRFFEDPDCQALAWDREWVKKLMIDLPKSIDWNAMRICVGIVPDFWYDLCDEYGIVLQNEWLYWQNHGWDEQVRKEYTNWVWSDGNHPSIVIWDAINENWDSYIGNTLIPELKELDPTRIWDAGYMTSDQMGTNDEMDEPHPYRALTLMHSSELNDYFKNNPYNLGALHENWVGFSSILDAGVPQLVNEYGWIWLWRDGRPSKLTLNNYNYYLGENATPAQCRELQAYWLQLETEWLRSERSVGGILAFCHLTNNYGFTGDWFINDIKDLQPSPAFRWFKHCFAPTAVFIDLTDHRYTKHLPALKPGSDLVFNLVGVNDLNKDSSGKVLLKLLDEKGTIISTQEESIVIEPFGKRLQPCLLKLPSKAGGYLLIAEYHEKGGAKPVLSRRYLKVGDAVTSFKDYFEYTLN</sequence>
<feature type="domain" description="Glycoside hydrolase family 2 catalytic" evidence="6">
    <location>
        <begin position="318"/>
        <end position="457"/>
    </location>
</feature>
<dbReference type="GO" id="GO:0005975">
    <property type="term" value="P:carbohydrate metabolic process"/>
    <property type="evidence" value="ECO:0007669"/>
    <property type="project" value="InterPro"/>
</dbReference>
<proteinExistence type="inferred from homology"/>
<evidence type="ECO:0000256" key="3">
    <source>
        <dbReference type="ARBA" id="ARBA00023295"/>
    </source>
</evidence>
<gene>
    <name evidence="8" type="ORF">DW782_04290</name>
</gene>
<dbReference type="InterPro" id="IPR036156">
    <property type="entry name" value="Beta-gal/glucu_dom_sf"/>
</dbReference>
<dbReference type="InterPro" id="IPR006102">
    <property type="entry name" value="Ig-like_GH2"/>
</dbReference>
<feature type="signal peptide" evidence="4">
    <location>
        <begin position="1"/>
        <end position="18"/>
    </location>
</feature>
<accession>A0A395YXC0</accession>
<dbReference type="InterPro" id="IPR006103">
    <property type="entry name" value="Glyco_hydro_2_cat"/>
</dbReference>
<dbReference type="Pfam" id="PF00703">
    <property type="entry name" value="Glyco_hydro_2"/>
    <property type="match status" value="1"/>
</dbReference>
<dbReference type="SUPFAM" id="SSF49785">
    <property type="entry name" value="Galactose-binding domain-like"/>
    <property type="match status" value="1"/>
</dbReference>
<dbReference type="Gene3D" id="3.20.20.80">
    <property type="entry name" value="Glycosidases"/>
    <property type="match status" value="1"/>
</dbReference>
<comment type="caution">
    <text evidence="8">The sequence shown here is derived from an EMBL/GenBank/DDBJ whole genome shotgun (WGS) entry which is preliminary data.</text>
</comment>
<evidence type="ECO:0000313" key="9">
    <source>
        <dbReference type="Proteomes" id="UP000284660"/>
    </source>
</evidence>
<dbReference type="Gene3D" id="2.60.120.260">
    <property type="entry name" value="Galactose-binding domain-like"/>
    <property type="match status" value="1"/>
</dbReference>
<evidence type="ECO:0000259" key="6">
    <source>
        <dbReference type="Pfam" id="PF02836"/>
    </source>
</evidence>
<dbReference type="OMA" id="WNAMRIC"/>